<keyword evidence="3" id="KW-1185">Reference proteome</keyword>
<evidence type="ECO:0000256" key="1">
    <source>
        <dbReference type="SAM" id="MobiDB-lite"/>
    </source>
</evidence>
<dbReference type="SUPFAM" id="SSF159888">
    <property type="entry name" value="YdhG-like"/>
    <property type="match status" value="1"/>
</dbReference>
<gene>
    <name evidence="2" type="ORF">FO013_12090</name>
</gene>
<evidence type="ECO:0000313" key="3">
    <source>
        <dbReference type="Proteomes" id="UP000316406"/>
    </source>
</evidence>
<accession>A0A556CDG5</accession>
<organism evidence="2 3">
    <name type="scientific">Brevibacterium aurantiacum</name>
    <dbReference type="NCBI Taxonomy" id="273384"/>
    <lineage>
        <taxon>Bacteria</taxon>
        <taxon>Bacillati</taxon>
        <taxon>Actinomycetota</taxon>
        <taxon>Actinomycetes</taxon>
        <taxon>Micrococcales</taxon>
        <taxon>Brevibacteriaceae</taxon>
        <taxon>Brevibacterium</taxon>
    </lineage>
</organism>
<protein>
    <submittedName>
        <fullName evidence="2">DUF1801 domain-containing protein</fullName>
    </submittedName>
</protein>
<feature type="region of interest" description="Disordered" evidence="1">
    <location>
        <begin position="1"/>
        <end position="47"/>
    </location>
</feature>
<dbReference type="OrthoDB" id="32458at2"/>
<dbReference type="AlphaFoldDB" id="A0A556CDG5"/>
<dbReference type="EMBL" id="VLTK01000006">
    <property type="protein sequence ID" value="TSI15492.1"/>
    <property type="molecule type" value="Genomic_DNA"/>
</dbReference>
<name>A0A556CDG5_BREAU</name>
<feature type="compositionally biased region" description="Basic and acidic residues" evidence="1">
    <location>
        <begin position="9"/>
        <end position="46"/>
    </location>
</feature>
<sequence length="155" mass="16868">MSPNATDDSNARDDGFSDQERAAIKDRAKELKTQAKRRKSEDKAAADEADLLAKIEQMPAGDREMAERLHSIVGSVAPDLAPKLYYGQPGYARKGKVICFFRSGGMDKARYSTFGFSPEAALDNPDGFWPTSYALEDPSEAAWEAIADLISSATA</sequence>
<dbReference type="Proteomes" id="UP000316406">
    <property type="component" value="Unassembled WGS sequence"/>
</dbReference>
<dbReference type="RefSeq" id="WP_143922783.1">
    <property type="nucleotide sequence ID" value="NZ_VLTK01000006.1"/>
</dbReference>
<comment type="caution">
    <text evidence="2">The sequence shown here is derived from an EMBL/GenBank/DDBJ whole genome shotgun (WGS) entry which is preliminary data.</text>
</comment>
<reference evidence="2 3" key="1">
    <citation type="submission" date="2019-07" db="EMBL/GenBank/DDBJ databases">
        <title>Draft genome sequence of Brevibacterium aurantiacum XU54 isolated from Xinjiang China.</title>
        <authorList>
            <person name="Xu X."/>
        </authorList>
    </citation>
    <scope>NUCLEOTIDE SEQUENCE [LARGE SCALE GENOMIC DNA]</scope>
    <source>
        <strain evidence="2 3">XU54</strain>
    </source>
</reference>
<proteinExistence type="predicted"/>
<evidence type="ECO:0000313" key="2">
    <source>
        <dbReference type="EMBL" id="TSI15492.1"/>
    </source>
</evidence>